<feature type="region of interest" description="Disordered" evidence="7">
    <location>
        <begin position="326"/>
        <end position="376"/>
    </location>
</feature>
<accession>A0AAE9EKP2</accession>
<dbReference type="Proteomes" id="UP000829354">
    <property type="component" value="Chromosome III"/>
</dbReference>
<evidence type="ECO:0008006" key="11">
    <source>
        <dbReference type="Google" id="ProtNLM"/>
    </source>
</evidence>
<comment type="subcellular location">
    <subcellularLocation>
        <location evidence="1">Membrane</location>
        <topology evidence="1">Multi-pass membrane protein</topology>
    </subcellularLocation>
</comment>
<evidence type="ECO:0000256" key="4">
    <source>
        <dbReference type="ARBA" id="ARBA00022989"/>
    </source>
</evidence>
<dbReference type="InterPro" id="IPR018469">
    <property type="entry name" value="Dual_oxidase_maturation_fac"/>
</dbReference>
<feature type="compositionally biased region" description="Low complexity" evidence="7">
    <location>
        <begin position="350"/>
        <end position="364"/>
    </location>
</feature>
<feature type="transmembrane region" description="Helical" evidence="8">
    <location>
        <begin position="217"/>
        <end position="235"/>
    </location>
</feature>
<dbReference type="Pfam" id="PF10204">
    <property type="entry name" value="DuoxA"/>
    <property type="match status" value="1"/>
</dbReference>
<dbReference type="PANTHER" id="PTHR31158:SF1">
    <property type="entry name" value="DOXA1 FACTOR-RELATED"/>
    <property type="match status" value="1"/>
</dbReference>
<dbReference type="AlphaFoldDB" id="A0AAE9EKP2"/>
<evidence type="ECO:0000256" key="3">
    <source>
        <dbReference type="ARBA" id="ARBA00022692"/>
    </source>
</evidence>
<keyword evidence="5 8" id="KW-0472">Membrane</keyword>
<evidence type="ECO:0000256" key="1">
    <source>
        <dbReference type="ARBA" id="ARBA00004141"/>
    </source>
</evidence>
<dbReference type="GO" id="GO:0005789">
    <property type="term" value="C:endoplasmic reticulum membrane"/>
    <property type="evidence" value="ECO:0007669"/>
    <property type="project" value="InterPro"/>
</dbReference>
<keyword evidence="3 8" id="KW-0812">Transmembrane</keyword>
<reference evidence="9 10" key="1">
    <citation type="submission" date="2022-04" db="EMBL/GenBank/DDBJ databases">
        <title>Chromosome-level reference genomes for two strains of Caenorhabditis briggsae: an improved platform for comparative genomics.</title>
        <authorList>
            <person name="Stevens L."/>
            <person name="Andersen E."/>
        </authorList>
    </citation>
    <scope>NUCLEOTIDE SEQUENCE [LARGE SCALE GENOMIC DNA]</scope>
    <source>
        <strain evidence="9">VX34</strain>
        <tissue evidence="9">Whole-organism</tissue>
    </source>
</reference>
<evidence type="ECO:0000313" key="9">
    <source>
        <dbReference type="EMBL" id="UMM23254.1"/>
    </source>
</evidence>
<feature type="transmembrane region" description="Helical" evidence="8">
    <location>
        <begin position="55"/>
        <end position="79"/>
    </location>
</feature>
<keyword evidence="4 8" id="KW-1133">Transmembrane helix</keyword>
<evidence type="ECO:0000256" key="5">
    <source>
        <dbReference type="ARBA" id="ARBA00023136"/>
    </source>
</evidence>
<evidence type="ECO:0000256" key="6">
    <source>
        <dbReference type="ARBA" id="ARBA00023180"/>
    </source>
</evidence>
<proteinExistence type="inferred from homology"/>
<keyword evidence="6" id="KW-0325">Glycoprotein</keyword>
<feature type="transmembrane region" description="Helical" evidence="8">
    <location>
        <begin position="255"/>
        <end position="281"/>
    </location>
</feature>
<evidence type="ECO:0000256" key="7">
    <source>
        <dbReference type="SAM" id="MobiDB-lite"/>
    </source>
</evidence>
<evidence type="ECO:0000313" key="10">
    <source>
        <dbReference type="Proteomes" id="UP000829354"/>
    </source>
</evidence>
<sequence length="419" mass="46142">MLWFGGNPSPSDYPNAAIPNFNMHAFVIFSVFLIPFIAYLLILPGVRRKRVITTVTYVLMLVVGASLIASLILPCWASGNQMIYTQFRGHSNERILAKIGVEIGLQKVNVTLKFERLLSSSDVLPGSDMTELYYNEGFDISGISSMAEALHHGLENGLPYPMLSVLEYFSLNQDAFDWGRHYRVAGHYTNAAVWFAFACWCLSVVLLFLLPHNAYKSILATGISCLIACLVYLLLSPCELRIAFTGENFERVDLTATFSFCFYLIFAMGILCVLCGLGLGVCEHWRIYTLSTFLDASLDEHVGPKWKKLPTGGPSLQGVQIGTYRTNTTNSSRDKSSLTSDKTAGSSGFQSRTSTCQSSASSASLRWPESRSTTPGFSSVCLDTDVLTSQTSIETVHDEAELDKAHVHFLQDPCSSSSL</sequence>
<feature type="transmembrane region" description="Helical" evidence="8">
    <location>
        <begin position="23"/>
        <end position="43"/>
    </location>
</feature>
<gene>
    <name evidence="9" type="ORF">L5515_004065</name>
</gene>
<dbReference type="EMBL" id="CP092622">
    <property type="protein sequence ID" value="UMM23254.1"/>
    <property type="molecule type" value="Genomic_DNA"/>
</dbReference>
<evidence type="ECO:0000256" key="2">
    <source>
        <dbReference type="ARBA" id="ARBA00009816"/>
    </source>
</evidence>
<organism evidence="9 10">
    <name type="scientific">Caenorhabditis briggsae</name>
    <dbReference type="NCBI Taxonomy" id="6238"/>
    <lineage>
        <taxon>Eukaryota</taxon>
        <taxon>Metazoa</taxon>
        <taxon>Ecdysozoa</taxon>
        <taxon>Nematoda</taxon>
        <taxon>Chromadorea</taxon>
        <taxon>Rhabditida</taxon>
        <taxon>Rhabditina</taxon>
        <taxon>Rhabditomorpha</taxon>
        <taxon>Rhabditoidea</taxon>
        <taxon>Rhabditidae</taxon>
        <taxon>Peloderinae</taxon>
        <taxon>Caenorhabditis</taxon>
    </lineage>
</organism>
<name>A0AAE9EKP2_CAEBR</name>
<dbReference type="PANTHER" id="PTHR31158">
    <property type="entry name" value="DUAL OXIDASE 2"/>
    <property type="match status" value="1"/>
</dbReference>
<keyword evidence="10" id="KW-1185">Reference proteome</keyword>
<comment type="similarity">
    <text evidence="2">Belongs to the DUOXA family.</text>
</comment>
<feature type="compositionally biased region" description="Polar residues" evidence="7">
    <location>
        <begin position="326"/>
        <end position="349"/>
    </location>
</feature>
<feature type="transmembrane region" description="Helical" evidence="8">
    <location>
        <begin position="191"/>
        <end position="210"/>
    </location>
</feature>
<protein>
    <recommendedName>
        <fullName evidence="11">Dual oxidase maturation factor 1</fullName>
    </recommendedName>
</protein>
<dbReference type="GO" id="GO:0015031">
    <property type="term" value="P:protein transport"/>
    <property type="evidence" value="ECO:0007669"/>
    <property type="project" value="InterPro"/>
</dbReference>
<evidence type="ECO:0000256" key="8">
    <source>
        <dbReference type="SAM" id="Phobius"/>
    </source>
</evidence>